<accession>A0ABS2V5L7</accession>
<gene>
    <name evidence="8" type="ORF">JE024_37535</name>
</gene>
<dbReference type="Gene3D" id="2.70.98.40">
    <property type="entry name" value="Glycoside hydrolase, family 65, N-terminal domain"/>
    <property type="match status" value="1"/>
</dbReference>
<feature type="domain" description="Glycoside hydrolase family 65 C-terminal" evidence="6">
    <location>
        <begin position="719"/>
        <end position="779"/>
    </location>
</feature>
<dbReference type="EMBL" id="JAFEJA010000002">
    <property type="protein sequence ID" value="MBM9624270.1"/>
    <property type="molecule type" value="Genomic_DNA"/>
</dbReference>
<dbReference type="InterPro" id="IPR037018">
    <property type="entry name" value="GH65_N"/>
</dbReference>
<dbReference type="Proteomes" id="UP000664109">
    <property type="component" value="Unassembled WGS sequence"/>
</dbReference>
<evidence type="ECO:0000256" key="3">
    <source>
        <dbReference type="ARBA" id="ARBA00022679"/>
    </source>
</evidence>
<evidence type="ECO:0000259" key="5">
    <source>
        <dbReference type="Pfam" id="PF03632"/>
    </source>
</evidence>
<dbReference type="GO" id="GO:0016787">
    <property type="term" value="F:hydrolase activity"/>
    <property type="evidence" value="ECO:0007669"/>
    <property type="project" value="UniProtKB-KW"/>
</dbReference>
<dbReference type="InterPro" id="IPR005194">
    <property type="entry name" value="Glyco_hydro_65_C"/>
</dbReference>
<evidence type="ECO:0000256" key="4">
    <source>
        <dbReference type="ARBA" id="ARBA00023295"/>
    </source>
</evidence>
<evidence type="ECO:0000256" key="1">
    <source>
        <dbReference type="ARBA" id="ARBA00006768"/>
    </source>
</evidence>
<feature type="domain" description="Glycoside hydrolase family 65 N-terminal" evidence="7">
    <location>
        <begin position="9"/>
        <end position="263"/>
    </location>
</feature>
<comment type="similarity">
    <text evidence="1">Belongs to the glycosyl hydrolase 65 family.</text>
</comment>
<dbReference type="InterPro" id="IPR012341">
    <property type="entry name" value="6hp_glycosidase-like_sf"/>
</dbReference>
<dbReference type="PIRSF" id="PIRSF036289">
    <property type="entry name" value="Glycosyl_hydrolase_malt_phosph"/>
    <property type="match status" value="1"/>
</dbReference>
<dbReference type="InterPro" id="IPR005196">
    <property type="entry name" value="Glyco_hydro_65_N"/>
</dbReference>
<feature type="domain" description="Glycoside hydrolase family 65 central catalytic" evidence="5">
    <location>
        <begin position="316"/>
        <end position="709"/>
    </location>
</feature>
<name>A0ABS2V5L7_9ACTN</name>
<reference evidence="8 9" key="1">
    <citation type="journal article" date="2016" name="Arch. Microbiol.">
        <title>Streptomyces zhihengii sp. nov., isolated from rhizospheric soil of Psammosilene tunicoides.</title>
        <authorList>
            <person name="Huang M.J."/>
            <person name="Fei J.J."/>
            <person name="Salam N."/>
            <person name="Kim C.J."/>
            <person name="Hozzein W.N."/>
            <person name="Xiao M."/>
            <person name="Huang H.Q."/>
            <person name="Li W.J."/>
        </authorList>
    </citation>
    <scope>NUCLEOTIDE SEQUENCE [LARGE SCALE GENOMIC DNA]</scope>
    <source>
        <strain evidence="8 9">YIM T102</strain>
    </source>
</reference>
<dbReference type="InterPro" id="IPR008928">
    <property type="entry name" value="6-hairpin_glycosidase_sf"/>
</dbReference>
<organism evidence="8 9">
    <name type="scientific">Streptomyces zhihengii</name>
    <dbReference type="NCBI Taxonomy" id="1818004"/>
    <lineage>
        <taxon>Bacteria</taxon>
        <taxon>Bacillati</taxon>
        <taxon>Actinomycetota</taxon>
        <taxon>Actinomycetes</taxon>
        <taxon>Kitasatosporales</taxon>
        <taxon>Streptomycetaceae</taxon>
        <taxon>Streptomyces</taxon>
    </lineage>
</organism>
<keyword evidence="3" id="KW-0808">Transferase</keyword>
<evidence type="ECO:0000256" key="2">
    <source>
        <dbReference type="ARBA" id="ARBA00022676"/>
    </source>
</evidence>
<dbReference type="SUPFAM" id="SSF48208">
    <property type="entry name" value="Six-hairpin glycosidases"/>
    <property type="match status" value="1"/>
</dbReference>
<keyword evidence="8" id="KW-0378">Hydrolase</keyword>
<dbReference type="InterPro" id="IPR005195">
    <property type="entry name" value="Glyco_hydro_65_M"/>
</dbReference>
<dbReference type="InterPro" id="IPR017045">
    <property type="entry name" value="Malt_Pase/Glycosyl_Hdrlase"/>
</dbReference>
<comment type="caution">
    <text evidence="8">The sequence shown here is derived from an EMBL/GenBank/DDBJ whole genome shotgun (WGS) entry which is preliminary data.</text>
</comment>
<dbReference type="InterPro" id="IPR011013">
    <property type="entry name" value="Gal_mutarotase_sf_dom"/>
</dbReference>
<dbReference type="Pfam" id="PF03636">
    <property type="entry name" value="Glyco_hydro_65N"/>
    <property type="match status" value="1"/>
</dbReference>
<dbReference type="PANTHER" id="PTHR11051:SF8">
    <property type="entry name" value="PROTEIN-GLUCOSYLGALACTOSYLHYDROXYLYSINE GLUCOSIDASE"/>
    <property type="match status" value="1"/>
</dbReference>
<evidence type="ECO:0000313" key="9">
    <source>
        <dbReference type="Proteomes" id="UP000664109"/>
    </source>
</evidence>
<evidence type="ECO:0000313" key="8">
    <source>
        <dbReference type="EMBL" id="MBM9624270.1"/>
    </source>
</evidence>
<dbReference type="SUPFAM" id="SSF74650">
    <property type="entry name" value="Galactose mutarotase-like"/>
    <property type="match status" value="1"/>
</dbReference>
<keyword evidence="4" id="KW-0326">Glycosidase</keyword>
<keyword evidence="9" id="KW-1185">Reference proteome</keyword>
<dbReference type="RefSeq" id="WP_205378289.1">
    <property type="nucleotide sequence ID" value="NZ_JAFEJA010000002.1"/>
</dbReference>
<sequence length="803" mass="89704">MKSVWQWSYRGYDPKHQRLRETLCTLGNGYFAVRGSVPECTSLPVHYPGLYAAGCYNRLRSTVDGRTLENEDLVNLPNWSVLRYRRRPDGSPPGDWLSPDHRSLRHSGVRLDLRAGVLTMRWLFQDGLGRRLAVTHTRFVHMGTPHLAGQRTTLRALGWSGDIEIDAELDGSVVNAGVERYRALANGHLVDLRTGVTPEDVQWLSCRTSRSRIAVGMAVRTVVAGADVRHSATATGVSTSSRVAVARGGRVTVTKILSLHTSRDRPPADPLSAALAELAATPGFDALLVTHRAAWDDLWREGEVAVPGEAGRILHLHLFHLLQSVSPHTTGLDVGVPARGLTGEAYRGHVFWDEAYVLPYLDLHFPGLARSLVLYRHRRLPRACEAARRAGHRGAMFPWQSGSDGREETQRLHLNPRSGRWLEDRSRLQRHVGSAVALDVWRYWQATGDDDFLHGPGAELMLRVAQFWSSLAEYDPSDARYHIRGVMGPDEYHDAYPGSQRPGLDDNAYTNVAAAWVLGRALDLVGALPPARRDELLGGMALAGETDRWQDLTRRLHVPFHDGVISQFAGYEQLRELDWADYRARYGDIGRLDRILEAESDSVNRYKASKQADALVLGYFFTPRELHAVFDRLGCPVDDDVWRRTVDYYRRRTSHGSTLSNLVHGWLLTRLRGADAWEYCSQALLSDVADIQGGTTAEGIHLGAMAGTLDLVQRGLTGLECTDTALRLDPVPLRQLQRLSFPVRYRGHRGIRLHVVRGRVGVEVPASQHGPLDLILPGDRRVTVEPGRERWFHLPDSPDSTGR</sequence>
<evidence type="ECO:0000259" key="7">
    <source>
        <dbReference type="Pfam" id="PF03636"/>
    </source>
</evidence>
<dbReference type="Pfam" id="PF03632">
    <property type="entry name" value="Glyco_hydro_65m"/>
    <property type="match status" value="1"/>
</dbReference>
<protein>
    <submittedName>
        <fullName evidence="8">Glycoside hydrolase family 65 protein</fullName>
    </submittedName>
</protein>
<keyword evidence="2" id="KW-0328">Glycosyltransferase</keyword>
<dbReference type="Gene3D" id="1.50.10.10">
    <property type="match status" value="1"/>
</dbReference>
<evidence type="ECO:0000259" key="6">
    <source>
        <dbReference type="Pfam" id="PF03633"/>
    </source>
</evidence>
<dbReference type="PANTHER" id="PTHR11051">
    <property type="entry name" value="GLYCOSYL HYDROLASE-RELATED"/>
    <property type="match status" value="1"/>
</dbReference>
<dbReference type="Pfam" id="PF03633">
    <property type="entry name" value="Glyco_hydro_65C"/>
    <property type="match status" value="1"/>
</dbReference>
<proteinExistence type="inferred from homology"/>